<dbReference type="EC" id="5.3.1.12" evidence="4 7"/>
<name>A0A139SQK0_9BACT</name>
<evidence type="ECO:0000256" key="1">
    <source>
        <dbReference type="ARBA" id="ARBA00001165"/>
    </source>
</evidence>
<dbReference type="Gene3D" id="1.10.2020.10">
    <property type="entry name" value="uronate isomerase, domain 2, chain A"/>
    <property type="match status" value="1"/>
</dbReference>
<comment type="catalytic activity">
    <reaction evidence="7">
        <text>aldehydo-D-galacturonate = keto-D-tagaturonate</text>
        <dbReference type="Rhea" id="RHEA:27702"/>
        <dbReference type="ChEBI" id="CHEBI:12952"/>
        <dbReference type="ChEBI" id="CHEBI:17886"/>
    </reaction>
</comment>
<dbReference type="STRING" id="1548208.AXK12_02960"/>
<dbReference type="Pfam" id="PF02614">
    <property type="entry name" value="UxaC"/>
    <property type="match status" value="1"/>
</dbReference>
<dbReference type="PANTHER" id="PTHR30068:SF4">
    <property type="entry name" value="URONATE ISOMERASE"/>
    <property type="match status" value="1"/>
</dbReference>
<dbReference type="NCBIfam" id="NF002794">
    <property type="entry name" value="PRK02925.1"/>
    <property type="match status" value="1"/>
</dbReference>
<dbReference type="UniPathway" id="UPA00246"/>
<dbReference type="RefSeq" id="WP_068711165.1">
    <property type="nucleotide sequence ID" value="NZ_LSZP01000020.1"/>
</dbReference>
<keyword evidence="9" id="KW-1185">Reference proteome</keyword>
<dbReference type="InterPro" id="IPR003766">
    <property type="entry name" value="Uronate_isomerase"/>
</dbReference>
<accession>A0A139SQK0</accession>
<organism evidence="8 9">
    <name type="scientific">Cephaloticoccus capnophilus</name>
    <dbReference type="NCBI Taxonomy" id="1548208"/>
    <lineage>
        <taxon>Bacteria</taxon>
        <taxon>Pseudomonadati</taxon>
        <taxon>Verrucomicrobiota</taxon>
        <taxon>Opitutia</taxon>
        <taxon>Opitutales</taxon>
        <taxon>Opitutaceae</taxon>
        <taxon>Cephaloticoccus</taxon>
    </lineage>
</organism>
<evidence type="ECO:0000256" key="4">
    <source>
        <dbReference type="ARBA" id="ARBA00012546"/>
    </source>
</evidence>
<evidence type="ECO:0000313" key="9">
    <source>
        <dbReference type="Proteomes" id="UP000071392"/>
    </source>
</evidence>
<dbReference type="EMBL" id="LSZP01000020">
    <property type="protein sequence ID" value="KXU36731.1"/>
    <property type="molecule type" value="Genomic_DNA"/>
</dbReference>
<comment type="similarity">
    <text evidence="3 7">Belongs to the metallo-dependent hydrolases superfamily. Uronate isomerase family.</text>
</comment>
<dbReference type="GO" id="GO:0008880">
    <property type="term" value="F:glucuronate isomerase activity"/>
    <property type="evidence" value="ECO:0007669"/>
    <property type="project" value="UniProtKB-UniRule"/>
</dbReference>
<dbReference type="AlphaFoldDB" id="A0A139SQK0"/>
<dbReference type="GO" id="GO:0019698">
    <property type="term" value="P:D-galacturonate catabolic process"/>
    <property type="evidence" value="ECO:0007669"/>
    <property type="project" value="TreeGrafter"/>
</dbReference>
<dbReference type="GO" id="GO:0042840">
    <property type="term" value="P:D-glucuronate catabolic process"/>
    <property type="evidence" value="ECO:0007669"/>
    <property type="project" value="TreeGrafter"/>
</dbReference>
<dbReference type="PANTHER" id="PTHR30068">
    <property type="entry name" value="URONATE ISOMERASE"/>
    <property type="match status" value="1"/>
</dbReference>
<protein>
    <recommendedName>
        <fullName evidence="5 7">Uronate isomerase</fullName>
        <ecNumber evidence="4 7">5.3.1.12</ecNumber>
    </recommendedName>
    <alternativeName>
        <fullName evidence="7">Glucuronate isomerase</fullName>
    </alternativeName>
    <alternativeName>
        <fullName evidence="7">Uronic isomerase</fullName>
    </alternativeName>
</protein>
<dbReference type="SUPFAM" id="SSF51556">
    <property type="entry name" value="Metallo-dependent hydrolases"/>
    <property type="match status" value="1"/>
</dbReference>
<reference evidence="8 9" key="1">
    <citation type="submission" date="2016-02" db="EMBL/GenBank/DDBJ databases">
        <authorList>
            <person name="Wen L."/>
            <person name="He K."/>
            <person name="Yang H."/>
        </authorList>
    </citation>
    <scope>NUCLEOTIDE SEQUENCE [LARGE SCALE GENOMIC DNA]</scope>
    <source>
        <strain evidence="8 9">CV41</strain>
    </source>
</reference>
<gene>
    <name evidence="7" type="primary">uxaC</name>
    <name evidence="8" type="ORF">AXK12_02960</name>
</gene>
<evidence type="ECO:0000256" key="2">
    <source>
        <dbReference type="ARBA" id="ARBA00004892"/>
    </source>
</evidence>
<comment type="pathway">
    <text evidence="2 7">Carbohydrate metabolism; pentose and glucuronate interconversion.</text>
</comment>
<dbReference type="InterPro" id="IPR032466">
    <property type="entry name" value="Metal_Hydrolase"/>
</dbReference>
<dbReference type="OrthoDB" id="9766564at2"/>
<keyword evidence="6 7" id="KW-0413">Isomerase</keyword>
<evidence type="ECO:0000256" key="5">
    <source>
        <dbReference type="ARBA" id="ARBA00020555"/>
    </source>
</evidence>
<proteinExistence type="inferred from homology"/>
<evidence type="ECO:0000256" key="6">
    <source>
        <dbReference type="ARBA" id="ARBA00023235"/>
    </source>
</evidence>
<dbReference type="HAMAP" id="MF_00675">
    <property type="entry name" value="UxaC"/>
    <property type="match status" value="1"/>
</dbReference>
<comment type="catalytic activity">
    <reaction evidence="1 7">
        <text>D-glucuronate = D-fructuronate</text>
        <dbReference type="Rhea" id="RHEA:13049"/>
        <dbReference type="ChEBI" id="CHEBI:58720"/>
        <dbReference type="ChEBI" id="CHEBI:59863"/>
        <dbReference type="EC" id="5.3.1.12"/>
    </reaction>
</comment>
<dbReference type="Proteomes" id="UP000071392">
    <property type="component" value="Unassembled WGS sequence"/>
</dbReference>
<comment type="caution">
    <text evidence="8">The sequence shown here is derived from an EMBL/GenBank/DDBJ whole genome shotgun (WGS) entry which is preliminary data.</text>
</comment>
<sequence length="475" mass="53233">MKKAPFIHDDFLLHTDAARDLYHNFAKNEPIYDYHCHIPQRLILENHQFEDIAEIWLGGDHYKWRAMRANGVDERFITGAASPREKFAAWCATVPHTLRNPLYHWSHLELARYFGITELINSESADRIWDAANERLAGLRVHDILAANKVAVVCTTDDPACSLEAHAEINRSAAIKTRVYPTFRPDNALIVDRPVAFNAWCEKLGGAAGIPVNSFDDFLTALDRRHAAFHEVGGRLSDHGMEAAFAAPCTPAEAAAIFKNARAGRAATLEECAKFSAYLMLEFGRWDARRGWAKQLHLGALRNNNRRLLAALGPDTGFDSIGDLPQASALSRYLDSLDATGELPRTVIYNLNPAENYVFGAMIGNFQDGSIPGKIQLGSGWWFLDQKEAMEWQINALSNLGLLSRFVGMLTDSRSFLSYPRHEYFRRTLCGLLGADMARGELPDDRELVGGMVRNICFANARDYFRLELEPSYAA</sequence>
<evidence type="ECO:0000313" key="8">
    <source>
        <dbReference type="EMBL" id="KXU36731.1"/>
    </source>
</evidence>
<evidence type="ECO:0000256" key="3">
    <source>
        <dbReference type="ARBA" id="ARBA00008397"/>
    </source>
</evidence>
<evidence type="ECO:0000256" key="7">
    <source>
        <dbReference type="HAMAP-Rule" id="MF_00675"/>
    </source>
</evidence>
<dbReference type="Gene3D" id="3.20.20.140">
    <property type="entry name" value="Metal-dependent hydrolases"/>
    <property type="match status" value="1"/>
</dbReference>